<name>A0AAP5EWS6_9BURK</name>
<evidence type="ECO:0000313" key="3">
    <source>
        <dbReference type="EMBL" id="MDQ6408817.1"/>
    </source>
</evidence>
<feature type="region of interest" description="Disordered" evidence="1">
    <location>
        <begin position="237"/>
        <end position="329"/>
    </location>
</feature>
<keyword evidence="4" id="KW-1185">Reference proteome</keyword>
<dbReference type="Pfam" id="PF13663">
    <property type="entry name" value="DUF4148"/>
    <property type="match status" value="1"/>
</dbReference>
<proteinExistence type="predicted"/>
<feature type="region of interest" description="Disordered" evidence="1">
    <location>
        <begin position="122"/>
        <end position="211"/>
    </location>
</feature>
<dbReference type="RefSeq" id="WP_266258533.1">
    <property type="nucleotide sequence ID" value="NZ_JAMXWF010000012.1"/>
</dbReference>
<evidence type="ECO:0000256" key="1">
    <source>
        <dbReference type="SAM" id="MobiDB-lite"/>
    </source>
</evidence>
<organism evidence="3 5">
    <name type="scientific">Paraburkholderia madseniana</name>
    <dbReference type="NCBI Taxonomy" id="2599607"/>
    <lineage>
        <taxon>Bacteria</taxon>
        <taxon>Pseudomonadati</taxon>
        <taxon>Pseudomonadota</taxon>
        <taxon>Betaproteobacteria</taxon>
        <taxon>Burkholderiales</taxon>
        <taxon>Burkholderiaceae</taxon>
        <taxon>Paraburkholderia</taxon>
    </lineage>
</organism>
<dbReference type="AlphaFoldDB" id="A0AAP5EWS6"/>
<evidence type="ECO:0000313" key="4">
    <source>
        <dbReference type="Proteomes" id="UP001209412"/>
    </source>
</evidence>
<accession>A0AAP5EWS6</accession>
<evidence type="ECO:0000313" key="5">
    <source>
        <dbReference type="Proteomes" id="UP001242288"/>
    </source>
</evidence>
<feature type="compositionally biased region" description="Low complexity" evidence="1">
    <location>
        <begin position="183"/>
        <end position="211"/>
    </location>
</feature>
<feature type="compositionally biased region" description="Low complexity" evidence="1">
    <location>
        <begin position="254"/>
        <end position="264"/>
    </location>
</feature>
<dbReference type="EMBL" id="JAPKHW010000012">
    <property type="protein sequence ID" value="MCX4146994.1"/>
    <property type="molecule type" value="Genomic_DNA"/>
</dbReference>
<reference evidence="3" key="1">
    <citation type="submission" date="2022-06" db="EMBL/GenBank/DDBJ databases">
        <title>PHB producers.</title>
        <authorList>
            <person name="Besaury L."/>
        </authorList>
    </citation>
    <scope>NUCLEOTIDE SEQUENCE</scope>
    <source>
        <strain evidence="3 4">SEWS6</strain>
    </source>
</reference>
<dbReference type="EMBL" id="JAMXWF010000012">
    <property type="protein sequence ID" value="MDQ6408817.1"/>
    <property type="molecule type" value="Genomic_DNA"/>
</dbReference>
<dbReference type="Proteomes" id="UP001209412">
    <property type="component" value="Unassembled WGS sequence"/>
</dbReference>
<comment type="caution">
    <text evidence="3">The sequence shown here is derived from an EMBL/GenBank/DDBJ whole genome shotgun (WGS) entry which is preliminary data.</text>
</comment>
<dbReference type="Proteomes" id="UP001242288">
    <property type="component" value="Unassembled WGS sequence"/>
</dbReference>
<protein>
    <submittedName>
        <fullName evidence="3">DUF4148 domain-containing protein</fullName>
    </submittedName>
</protein>
<sequence length="329" mass="33232">MVSEPRKIVLTGLFVGAVAIAAYISQADKSWLSTDELGLERDNASRTTRGDTITGSVSSGPVAAHSDSAAAIAGDLQAARNSLQRNDLVSAQAQLDAVRSAHRDDDQVLALQREVEARAKQTQQALAVVHGKKPTQHGAKLARSSAPSSGKTGRSHGSYVATREHSNRASSSDSKTRHAPETAVAAVGAGSLSSGRTSGVGAPAAASSSSSVPAEAKVLSNVIDAPAVSAPIRLIQPTEPTEPTSAPPGPLTPQAPQAQLTPQAIPAPSPPQIAPAASTLLKSGSGPKTRAQVRAEIARARADGSLPTFGNPDPAGPGGAPSMTGAPRP</sequence>
<gene>
    <name evidence="3" type="ORF">NIE36_16625</name>
    <name evidence="2" type="ORF">OSB80_16680</name>
</gene>
<dbReference type="InterPro" id="IPR025421">
    <property type="entry name" value="DUF4148"/>
</dbReference>
<evidence type="ECO:0000313" key="2">
    <source>
        <dbReference type="EMBL" id="MCX4146994.1"/>
    </source>
</evidence>